<dbReference type="Proteomes" id="UP000691718">
    <property type="component" value="Unassembled WGS sequence"/>
</dbReference>
<name>A0A8S3XEN2_PARAO</name>
<keyword evidence="2" id="KW-1185">Reference proteome</keyword>
<sequence length="96" mass="10900">MCRQINTKKYQTLQRVLWRDNPQDELKCLQLSTITYGTALEQTTIDIWHHVGTEDNPADLISRDCDLLVLANSEVCLGGRSWLDERSAARTLAAPN</sequence>
<dbReference type="OrthoDB" id="8052806at2759"/>
<dbReference type="AlphaFoldDB" id="A0A8S3XEN2"/>
<protein>
    <submittedName>
        <fullName evidence="1">(apollo) hypothetical protein</fullName>
    </submittedName>
</protein>
<accession>A0A8S3XEN2</accession>
<proteinExistence type="predicted"/>
<organism evidence="1 2">
    <name type="scientific">Parnassius apollo</name>
    <name type="common">Apollo butterfly</name>
    <name type="synonym">Papilio apollo</name>
    <dbReference type="NCBI Taxonomy" id="110799"/>
    <lineage>
        <taxon>Eukaryota</taxon>
        <taxon>Metazoa</taxon>
        <taxon>Ecdysozoa</taxon>
        <taxon>Arthropoda</taxon>
        <taxon>Hexapoda</taxon>
        <taxon>Insecta</taxon>
        <taxon>Pterygota</taxon>
        <taxon>Neoptera</taxon>
        <taxon>Endopterygota</taxon>
        <taxon>Lepidoptera</taxon>
        <taxon>Glossata</taxon>
        <taxon>Ditrysia</taxon>
        <taxon>Papilionoidea</taxon>
        <taxon>Papilionidae</taxon>
        <taxon>Parnassiinae</taxon>
        <taxon>Parnassini</taxon>
        <taxon>Parnassius</taxon>
        <taxon>Parnassius</taxon>
    </lineage>
</organism>
<reference evidence="1" key="1">
    <citation type="submission" date="2021-04" db="EMBL/GenBank/DDBJ databases">
        <authorList>
            <person name="Tunstrom K."/>
        </authorList>
    </citation>
    <scope>NUCLEOTIDE SEQUENCE</scope>
</reference>
<evidence type="ECO:0000313" key="1">
    <source>
        <dbReference type="EMBL" id="CAG5021027.1"/>
    </source>
</evidence>
<gene>
    <name evidence="1" type="ORF">PAPOLLO_LOCUS17467</name>
</gene>
<comment type="caution">
    <text evidence="1">The sequence shown here is derived from an EMBL/GenBank/DDBJ whole genome shotgun (WGS) entry which is preliminary data.</text>
</comment>
<dbReference type="EMBL" id="CAJQZP010001141">
    <property type="protein sequence ID" value="CAG5021027.1"/>
    <property type="molecule type" value="Genomic_DNA"/>
</dbReference>
<evidence type="ECO:0000313" key="2">
    <source>
        <dbReference type="Proteomes" id="UP000691718"/>
    </source>
</evidence>